<dbReference type="Pfam" id="PF00008">
    <property type="entry name" value="EGF"/>
    <property type="match status" value="1"/>
</dbReference>
<dbReference type="FunFam" id="2.60.40.10:FF:000005">
    <property type="entry name" value="Neuronal cell adhesion molecule"/>
    <property type="match status" value="1"/>
</dbReference>
<dbReference type="FunFam" id="2.10.25.10:FF:000033">
    <property type="entry name" value="Laminin subunit alpha 2"/>
    <property type="match status" value="3"/>
</dbReference>
<evidence type="ECO:0000256" key="12">
    <source>
        <dbReference type="ARBA" id="ARBA00023180"/>
    </source>
</evidence>
<feature type="domain" description="Ig-like" evidence="24">
    <location>
        <begin position="3572"/>
        <end position="3654"/>
    </location>
</feature>
<accession>A0AAN8JH36</accession>
<feature type="disulfide bond" evidence="17">
    <location>
        <begin position="1034"/>
        <end position="1046"/>
    </location>
</feature>
<dbReference type="FunFam" id="2.10.25.10:FF:000090">
    <property type="entry name" value="laminin subunit alpha"/>
    <property type="match status" value="2"/>
</dbReference>
<feature type="disulfide bond" evidence="17">
    <location>
        <begin position="884"/>
        <end position="902"/>
    </location>
</feature>
<feature type="disulfide bond" evidence="17">
    <location>
        <begin position="958"/>
        <end position="970"/>
    </location>
</feature>
<keyword evidence="13 18" id="KW-0424">Laminin EGF-like domain</keyword>
<feature type="disulfide bond" evidence="18">
    <location>
        <begin position="2186"/>
        <end position="2195"/>
    </location>
</feature>
<evidence type="ECO:0000256" key="9">
    <source>
        <dbReference type="ARBA" id="ARBA00022869"/>
    </source>
</evidence>
<dbReference type="Pfam" id="PF00047">
    <property type="entry name" value="ig"/>
    <property type="match status" value="1"/>
</dbReference>
<dbReference type="PROSITE" id="PS01209">
    <property type="entry name" value="LDLRA_1"/>
    <property type="match status" value="10"/>
</dbReference>
<evidence type="ECO:0000256" key="4">
    <source>
        <dbReference type="ARBA" id="ARBA00022525"/>
    </source>
</evidence>
<feature type="domain" description="EGF-like" evidence="22">
    <location>
        <begin position="3872"/>
        <end position="3909"/>
    </location>
</feature>
<keyword evidence="4" id="KW-0964">Secreted</keyword>
<evidence type="ECO:0000256" key="15">
    <source>
        <dbReference type="PROSITE-ProRule" id="PRU00076"/>
    </source>
</evidence>
<feature type="disulfide bond" evidence="17">
    <location>
        <begin position="860"/>
        <end position="875"/>
    </location>
</feature>
<keyword evidence="7 19" id="KW-0732">Signal</keyword>
<dbReference type="InterPro" id="IPR007110">
    <property type="entry name" value="Ig-like_dom"/>
</dbReference>
<dbReference type="GO" id="GO:0005604">
    <property type="term" value="C:basement membrane"/>
    <property type="evidence" value="ECO:0007669"/>
    <property type="project" value="UniProtKB-SubCell"/>
</dbReference>
<feature type="disulfide bond" evidence="17">
    <location>
        <begin position="428"/>
        <end position="446"/>
    </location>
</feature>
<dbReference type="CDD" id="cd00110">
    <property type="entry name" value="LamG"/>
    <property type="match status" value="3"/>
</dbReference>
<proteinExistence type="predicted"/>
<dbReference type="InterPro" id="IPR013320">
    <property type="entry name" value="ConA-like_dom_sf"/>
</dbReference>
<dbReference type="InterPro" id="IPR002172">
    <property type="entry name" value="LDrepeatLR_classA_rpt"/>
</dbReference>
<feature type="disulfide bond" evidence="18">
    <location>
        <begin position="2476"/>
        <end position="2485"/>
    </location>
</feature>
<feature type="disulfide bond" evidence="17">
    <location>
        <begin position="919"/>
        <end position="931"/>
    </location>
</feature>
<feature type="disulfide bond" evidence="16">
    <location>
        <begin position="4349"/>
        <end position="4376"/>
    </location>
</feature>
<comment type="caution">
    <text evidence="15">Lacks conserved residue(s) required for the propagation of feature annotation.</text>
</comment>
<evidence type="ECO:0000256" key="18">
    <source>
        <dbReference type="PROSITE-ProRule" id="PRU00460"/>
    </source>
</evidence>
<dbReference type="SMART" id="SM00181">
    <property type="entry name" value="EGF"/>
    <property type="match status" value="13"/>
</dbReference>
<dbReference type="Pfam" id="PF02210">
    <property type="entry name" value="Laminin_G_2"/>
    <property type="match status" value="1"/>
</dbReference>
<feature type="domain" description="Laminin G" evidence="21">
    <location>
        <begin position="3659"/>
        <end position="3836"/>
    </location>
</feature>
<feature type="disulfide bond" evidence="17">
    <location>
        <begin position="1210"/>
        <end position="1222"/>
    </location>
</feature>
<evidence type="ECO:0000256" key="7">
    <source>
        <dbReference type="ARBA" id="ARBA00022729"/>
    </source>
</evidence>
<feature type="domain" description="Ig-like" evidence="24">
    <location>
        <begin position="3121"/>
        <end position="3210"/>
    </location>
</feature>
<dbReference type="SUPFAM" id="SSF57196">
    <property type="entry name" value="EGF/Laminin"/>
    <property type="match status" value="10"/>
</dbReference>
<dbReference type="PROSITE" id="PS00022">
    <property type="entry name" value="EGF_1"/>
    <property type="match status" value="5"/>
</dbReference>
<dbReference type="GO" id="GO:0005886">
    <property type="term" value="C:plasma membrane"/>
    <property type="evidence" value="ECO:0007669"/>
    <property type="project" value="UniProtKB-SubCell"/>
</dbReference>
<evidence type="ECO:0000259" key="24">
    <source>
        <dbReference type="PROSITE" id="PS50835"/>
    </source>
</evidence>
<feature type="domain" description="Ig-like" evidence="24">
    <location>
        <begin position="2933"/>
        <end position="3022"/>
    </location>
</feature>
<feature type="disulfide bond" evidence="18">
    <location>
        <begin position="2071"/>
        <end position="2080"/>
    </location>
</feature>
<dbReference type="SMART" id="SM00192">
    <property type="entry name" value="LDLa"/>
    <property type="match status" value="18"/>
</dbReference>
<dbReference type="InterPro" id="IPR002049">
    <property type="entry name" value="LE_dom"/>
</dbReference>
<dbReference type="FunFam" id="2.10.25.10:FF:000106">
    <property type="entry name" value="Heparan sulfate proteoglycan 2"/>
    <property type="match status" value="3"/>
</dbReference>
<feature type="disulfide bond" evidence="15">
    <location>
        <begin position="1765"/>
        <end position="1782"/>
    </location>
</feature>
<dbReference type="SUPFAM" id="SSF57424">
    <property type="entry name" value="LDL receptor-like module"/>
    <property type="match status" value="18"/>
</dbReference>
<feature type="domain" description="Ig-like" evidence="24">
    <location>
        <begin position="3029"/>
        <end position="3116"/>
    </location>
</feature>
<feature type="disulfide bond" evidence="15">
    <location>
        <begin position="1784"/>
        <end position="1793"/>
    </location>
</feature>
<evidence type="ECO:0000256" key="3">
    <source>
        <dbReference type="ARBA" id="ARBA00022475"/>
    </source>
</evidence>
<evidence type="ECO:0000256" key="10">
    <source>
        <dbReference type="ARBA" id="ARBA00023136"/>
    </source>
</evidence>
<evidence type="ECO:0000256" key="2">
    <source>
        <dbReference type="ARBA" id="ARBA00004302"/>
    </source>
</evidence>
<evidence type="ECO:0000259" key="22">
    <source>
        <dbReference type="PROSITE" id="PS50026"/>
    </source>
</evidence>
<feature type="domain" description="Laminin EGF-like" evidence="23">
    <location>
        <begin position="2164"/>
        <end position="2215"/>
    </location>
</feature>
<dbReference type="PROSITE" id="PS50068">
    <property type="entry name" value="LDLRA_2"/>
    <property type="match status" value="18"/>
</dbReference>
<keyword evidence="14" id="KW-0393">Immunoglobulin domain</keyword>
<evidence type="ECO:0000259" key="20">
    <source>
        <dbReference type="PROSITE" id="PS50024"/>
    </source>
</evidence>
<feature type="disulfide bond" evidence="17">
    <location>
        <begin position="463"/>
        <end position="475"/>
    </location>
</feature>
<sequence>MAMGLCTGPKSGILSLRTLFIVSVITLLSVIAAVEQGERDFEFADSDNILQRSIRETGVDDEDFLNDESGDGSFEGSATTTVEPVVTPSITGYPVYYRVKIKFTGLQFTDGLSNRYSQEFQSLATRLQGVLQNLFRNVPGDQLVSVLYFKLVPGSETEIKGSVDVTFDLSSNGFSDEQELRRILEEALRTGIIGPYDVSTEDFSFRQLGGAVTCPEYVGREPTRLQGFGNNHARLLINNVFQCQGNVVGWEYFRIRAQGDAFVGVWKQTDDGEFVLVRKTLLPEAPVGRISIQLPEPIPVTPGDFIGIFYPRSTAINVIGSATSDDAEVPANELYQVYDVQLFDDMVQEGVPFDINRVQTDLFNGTFALRAIMEYTGLPTFECQDTEFQCDNGDCVEGSYRCDGQVDCADRSDEIGCEKDCKDEEFKCLSGDCIDIFLICNQRVDCPDGSDEQDCPPVSGVACRPDEFRCIDGTCINFELRCDSRSDCPDGDDEFGCPPSTNCSQDDFVCGDGQCIPKTDVCNGYPNCQDNSDELRCLPTIPPLCPESQFRCEDGTCIDPRYRCNGNRDCPDGSDESTVECGVKTCPLGDFQCGDRVTCIDAQLRCDGQPDCQDGSDEVGCPSARPVLTLSGNTEVQRGGRLTLKCTASESERPVNRLEWFRNGQRVDDNRRSVIITRSRDEATRSYVSELIIDRATETDVGLFVCRALGQVQQLQVQITRPASRECRFGEFRCNSGQCVDGRSECNGTPECTDGSDELNCQKECQDNEFQCRNGDCIRQEDRCNRRYDCRDGSDEQDCPCPGGQFKCGSGRCIPQSRRCDGTPDCRDGTDETNCTIPVSCRSNEFTCTDSTCIDRRKKCDRYSDCPDGSDEFNCACSADEYRCSNGQCISGTKYCNNQRDCIDGSDEENCPTQSTETCKAGQFKCENGQCIDAGLKCDGRIDCTDKTDESDCPRQRCRESQFLCGTGHCLDKRRRCDRYSDCPDGSDEEGCQCRADEFTCRSSGQCLPQSSVCNGRQDCTDGSDENDCEPATCPPGQSACDDGQCIYESHRCNGRRECRDGSDERNCETDPIIVTVSPQNIRVREGRDVVLTCDVTGSPRPSVRWERPGRGLPASATDSNGRLTIRSVRAEDGGDYTCSAVGVRGSYQSTARVSVDFVGPRPTDIPTGPCGRDEATCGDGQCIPRDYICDGEKDCADGSDEQCAEPLPCEPNEFRCNNGRCAMKIWRCDGDNDCGDGSDETNCPTRRPGDPCRADEYNCLSGDQCVPASYQCDGELDCQDRSDEIGCSAPTVRKPPRADVEVEVGGEFSIFCEAVGVPTPLIVWRLNWGHIPTGQRVTTTSIDGRGSLTITDAIRDDAGAYTCEAINNKGSIFAVPDAIVIVRHQTGICRPPTFNINAKSEADCIRCFCFGQTVQCISSNLQTTQITLGNRLELVREGSLLPVESGLIQFLPSTREFSVQDFNRVLRGDSYYWKLPAQYLGNRISSYGGDLTYRVYYDIRGFTADPTTDPDVIISGNGITLYHRGREQLRPSSQTSIDVPLIEAAWDRSEAPRRGDTPISEYASREDLMMVLENVTSILIRATYDNTQTSTRISNVLLTTTATQDRGMGQAVLVEDCSCPTGYTGLSCEQCAAGFYRVNRGRYLGECVPCNCNGHSNDCNPVTGQCQNCRDYTTGPYCDQCKEGYAGNPRRGTPNDCQACPCPLTVASNQFSRTCILENDGLITCTNCPEGYEGRQCDICAEGFQGNPREIGDRCTRIDVTDICDPRGSLSSEPNPLTGTCTCLSNVQGRYCDECKPNTFYLSAEYPYGCLSCFCMGVTDLCQSTSQNRAQIGVSFNSDRMGVSLSDMMKTLVIDGGFSVNSNNRELVYRGFQNQPKEIYYWNLPSRFLGDKVSAYGGYLRFTLRYRPGQDNSPIISGEPIVELTGNEIDLIYRSNKQVPANSQESFQIQLFEKNWFRMDGQEATREHLLMALADLDAILIRATYTETTDEAALSDVTLDVAEDRFTGQDRAMAVEQCVCPRGYKGLSCEDCDTGYTRTKGGLYLGLCGLCNCNGHSNECDPETGVCRNCQHNTEGANCERCVAGYYGDASRRTINDCQKCPCPLTEYPNQFSPTCILDTDGQVTCTACPTGHTGRRCEICEPGYAGNPLQPGDSCRRSEPLCDCDPRGSVPNTQCDPITKQCPCRTSVQGLRCSSCKDGYFYLDQSNKEGCLACSCMGITNQCSSSSYYRDVITPTFPSDGSHNFGLTNRRLSRMIKDGFVVDASRNQITFNNFNSVQRERESLFFQVPAKFRGDKVTAYGGLLKFTLEYSVAADSGNKYMDVDLEIISNNQRMYLILNPSANPDETNNYEVLMREETFRMLDGSTPSRDSFLTMLASIDGMLIRATHHTIMASATLRDLSLEVAVPGPNGRRRAPEVESCRCPEGYTGLSCQECAVGYLRVQDSGTSLGRCVRCSCNGHATSCDPDSGKCLNCRDNTEGDRCERCIDGYYGDPTSGTPNDCRRCACPLTLQSNQFSPTCRLDLDNQVTCDRCRMGYTGRDCGECAQGYVGNPREPGGSCQREEVDYRPRVTVSPVRVSEPVGSMVMFQCSVQGRGPFNVVWSRNDGRPLPDRVRTQRYELIINDIQYNDEGRYVCTASNQYGSTRANVQLTVTRPEQPLRVIIESPTEVDVDVGTSVRFVCRAVSYNSEANYVLSWTKNGAGLPVKGIDQNGVLVIPNIQPEDEGTYTCTGSDPFSVDRATAVVRVGAREESPVVRIEPRYVQVQYGDAVELLCTASGNPQPVVEWFRGNGDPLQSSVSVVNGLFKIASATKNDESEYYCKATNSAGMAQVRTIVYVTGQPVEPEVQIIVRQATVIGVIGSTVKLECYSRDGNVFLVWSRQGGLPTGTSDQNGVLTIPNLQPSYAGTYTCTGTTPSGNSGTGRVVVEVRPDVEREAPTARIDSDMQTIGTGLTGTLRCITTGKPKPTVTWSRARGELSDNHVVNGETLRITQATMADRGIYVCMVENVAGRAQASAIIDVERRELPIVEIYPEGSQTIALGGSALFQCRISGGSPAPTVVWTRANNEQFTTTTDVMDGNGVIMFKQVTGEEQGQYICTATNVMGTVTGTASLRIEGPPKINIKPGRRVTALVGETVTLECTGEGAPTPNVFWRSETPRRSDILPEAYEPQDGSALLVFEDVQRQDAGRYICIATNEKGKTEDTVDLSVTDRRPSGEPYVNIGGPERITVVEGQQLELSCTAEGFRNTIIKWRRPLGSQLPPGHSVRGGVLYIPRITSDSDGEYVCVVQTERGEYTDSVFIIVSVLPRLSVTPSNIKVLPGDEVFLRCRGQGAGPFTYEWQKVNGIISPTAVERDGVLEIRQVTAADAGRYRCIATSSAGSTEGYSDVSLSIRPTVSVDNRDVTQRAGQTLELRCTATGSPPPEIRWMKEGGELQLQHEVRNGVLTIYNIQAADQGRYICTAFNEGGSTRDFVYVRVTDMPDIGTPLNKGVQTVDVGDRVEFECIVTGTPPPTVTWSKLEGPLPATAEIGEGILTISQVKEEDAGTYRCTATNQAGSVKSQVQLFVRAQPTFLPSRDMNTAALGSSTTLSCETRGYPQPVVTWSKQNGDLPSEHRIVDNNLEIERVREEDSGTYFCNAANRYGSVRLPIRLIVGAMVPYFRQNPNSYMSYAPLQNAYLDFDVVLSFRPEATDGLLLYNGQYKDGNGDFICFGLNGAYPEFKFDIGSGPAVIRGQQPLEMNKWHTVQLKRDRKNGTLIVNDQPAYSTVAPGRFQGLDLLENMYLGGVPNYQAISPSSGYANGFVGAVSEVQLQGLPLNLGADAIEIYGIDQYNVCQDRPCNNRGQCQPANNKYGYRCVCPQGYAGARCEVSGESCYVGACGNEGRCVDLATGGFQCVCPIGQTGLGCRQAVTIIDPAFNRTSFISYPTIKNGLLQMNVKIMFKPQSLEDGIVLYNAQQQDGRGDFVALVIKDGYLEFRFDTGSGTAILKSRQPLQYDEWTSVVAERSGRDGMLVVNNEAPVNERQQINYDYFYSRRDRGDIYNRVSGTGKTIGLNLKRPLYLGGVDPQDSIATGVGTVAGFVGCIAELKINNEDVDLIKDAIESSYVRDCGDSSLCERKPCLNGGACTDRGSSDYYCTCPPQYTGVNCEIEMNICITSRPCRNGGICRINSEGYRCDCPLGYMGTDCDSEVTLGTTAEFAGDGYVKFSKALLPHRVRQAGEYISFTITTREPEGLIFWQGQDASSPLRGADYLAIALSDGYIDYKYELGSGAGLIRSASPVNDGYPHKIYVQRLGRTGNLTIDDQPSITGASPGRLQVLNVQGNVYLGGVPNLDQMTGDTYKSNFNGCIKDIKVLNKGPLDLSVDAIGGYNVRPCLN</sequence>
<evidence type="ECO:0000256" key="19">
    <source>
        <dbReference type="SAM" id="SignalP"/>
    </source>
</evidence>
<dbReference type="PROSITE" id="PS50026">
    <property type="entry name" value="EGF_3"/>
    <property type="match status" value="5"/>
</dbReference>
<dbReference type="Gene3D" id="2.10.25.10">
    <property type="entry name" value="Laminin"/>
    <property type="match status" value="11"/>
</dbReference>
<feature type="domain" description="Ig-like" evidence="24">
    <location>
        <begin position="2661"/>
        <end position="2748"/>
    </location>
</feature>
<feature type="disulfide bond" evidence="17">
    <location>
        <begin position="727"/>
        <end position="739"/>
    </location>
</feature>
<keyword evidence="10" id="KW-0472">Membrane</keyword>
<feature type="domain" description="Ig-like" evidence="24">
    <location>
        <begin position="3483"/>
        <end position="3567"/>
    </location>
</feature>
<keyword evidence="6 15" id="KW-0245">EGF-like domain</keyword>
<dbReference type="Pfam" id="PF00054">
    <property type="entry name" value="Laminin_G_1"/>
    <property type="match status" value="2"/>
</dbReference>
<feature type="disulfide bond" evidence="15">
    <location>
        <begin position="3841"/>
        <end position="3858"/>
    </location>
</feature>
<feature type="chain" id="PRO_5043048136" description="Basement membrane-specific heparan sulfate proteoglycan core protein" evidence="19">
    <location>
        <begin position="33"/>
        <end position="4378"/>
    </location>
</feature>
<feature type="disulfide bond" evidence="17">
    <location>
        <begin position="383"/>
        <end position="395"/>
    </location>
</feature>
<dbReference type="SUPFAM" id="SSF49899">
    <property type="entry name" value="Concanavalin A-like lectins/glucanases"/>
    <property type="match status" value="3"/>
</dbReference>
<keyword evidence="8" id="KW-0677">Repeat</keyword>
<dbReference type="Pfam" id="PF00052">
    <property type="entry name" value="Laminin_B"/>
    <property type="match status" value="3"/>
</dbReference>
<dbReference type="PROSITE" id="PS50024">
    <property type="entry name" value="SEA"/>
    <property type="match status" value="1"/>
</dbReference>
<feature type="disulfide bond" evidence="17">
    <location>
        <begin position="1053"/>
        <end position="1068"/>
    </location>
</feature>
<dbReference type="Pfam" id="PF24973">
    <property type="entry name" value="EGF_LMN_ATRN"/>
    <property type="match status" value="3"/>
</dbReference>
<feature type="domain" description="Laminin EGF-like" evidence="23">
    <location>
        <begin position="2052"/>
        <end position="2101"/>
    </location>
</feature>
<dbReference type="Proteomes" id="UP001347796">
    <property type="component" value="Unassembled WGS sequence"/>
</dbReference>
<feature type="disulfide bond" evidence="17">
    <location>
        <begin position="820"/>
        <end position="835"/>
    </location>
</feature>
<feature type="domain" description="SEA" evidence="20">
    <location>
        <begin position="93"/>
        <end position="205"/>
    </location>
</feature>
<feature type="signal peptide" evidence="19">
    <location>
        <begin position="1"/>
        <end position="32"/>
    </location>
</feature>
<dbReference type="GO" id="GO:0070593">
    <property type="term" value="P:dendrite self-avoidance"/>
    <property type="evidence" value="ECO:0007669"/>
    <property type="project" value="TreeGrafter"/>
</dbReference>
<dbReference type="InterPro" id="IPR013783">
    <property type="entry name" value="Ig-like_fold"/>
</dbReference>
<feature type="disulfide bond" evidence="17">
    <location>
        <begin position="896"/>
        <end position="911"/>
    </location>
</feature>
<evidence type="ECO:0000256" key="11">
    <source>
        <dbReference type="ARBA" id="ARBA00023157"/>
    </source>
</evidence>
<evidence type="ECO:0000259" key="25">
    <source>
        <dbReference type="PROSITE" id="PS51115"/>
    </source>
</evidence>
<feature type="disulfide bond" evidence="17">
    <location>
        <begin position="1178"/>
        <end position="1196"/>
    </location>
</feature>
<protein>
    <recommendedName>
        <fullName evidence="28">Basement membrane-specific heparan sulfate proteoglycan core protein</fullName>
    </recommendedName>
</protein>
<feature type="disulfide bond" evidence="17">
    <location>
        <begin position="545"/>
        <end position="557"/>
    </location>
</feature>
<dbReference type="PROSITE" id="PS51115">
    <property type="entry name" value="LAMININ_IVA"/>
    <property type="match status" value="3"/>
</dbReference>
<feature type="domain" description="Ig-like" evidence="24">
    <location>
        <begin position="2756"/>
        <end position="2838"/>
    </location>
</feature>
<dbReference type="FunFam" id="2.60.40.10:FF:000032">
    <property type="entry name" value="palladin isoform X1"/>
    <property type="match status" value="4"/>
</dbReference>
<dbReference type="FunFam" id="4.10.400.10:FF:000034">
    <property type="entry name" value="Low-density lipoprotein receptor-related protein 2"/>
    <property type="match status" value="1"/>
</dbReference>
<dbReference type="Pfam" id="PF07679">
    <property type="entry name" value="I-set"/>
    <property type="match status" value="8"/>
</dbReference>
<keyword evidence="27" id="KW-1185">Reference proteome</keyword>
<feature type="domain" description="Laminin EGF-like" evidence="23">
    <location>
        <begin position="2457"/>
        <end position="2506"/>
    </location>
</feature>
<feature type="disulfide bond" evidence="17">
    <location>
        <begin position="552"/>
        <end position="570"/>
    </location>
</feature>
<gene>
    <name evidence="26" type="ORF">SNE40_014001</name>
</gene>
<keyword evidence="5" id="KW-0272">Extracellular matrix</keyword>
<reference evidence="26 27" key="1">
    <citation type="submission" date="2024-01" db="EMBL/GenBank/DDBJ databases">
        <title>The genome of the rayed Mediterranean limpet Patella caerulea (Linnaeus, 1758).</title>
        <authorList>
            <person name="Anh-Thu Weber A."/>
            <person name="Halstead-Nussloch G."/>
        </authorList>
    </citation>
    <scope>NUCLEOTIDE SEQUENCE [LARGE SCALE GENOMIC DNA]</scope>
    <source>
        <strain evidence="26">AATW-2023a</strain>
        <tissue evidence="26">Whole specimen</tissue>
    </source>
</reference>
<dbReference type="InterPro" id="IPR003598">
    <property type="entry name" value="Ig_sub2"/>
</dbReference>
<keyword evidence="9" id="KW-0084">Basement membrane</keyword>
<feature type="disulfide bond" evidence="17">
    <location>
        <begin position="1041"/>
        <end position="1059"/>
    </location>
</feature>
<dbReference type="CDD" id="cd00055">
    <property type="entry name" value="EGF_Lam"/>
    <property type="match status" value="5"/>
</dbReference>
<dbReference type="Gene3D" id="2.60.40.10">
    <property type="entry name" value="Immunoglobulins"/>
    <property type="match status" value="15"/>
</dbReference>
<dbReference type="SMART" id="SM00281">
    <property type="entry name" value="LamB"/>
    <property type="match status" value="3"/>
</dbReference>
<dbReference type="SUPFAM" id="SSF48726">
    <property type="entry name" value="Immunoglobulin"/>
    <property type="match status" value="15"/>
</dbReference>
<dbReference type="PRINTS" id="PR00261">
    <property type="entry name" value="LDLRECEPTOR"/>
</dbReference>
<feature type="domain" description="Ig-like" evidence="24">
    <location>
        <begin position="3220"/>
        <end position="3298"/>
    </location>
</feature>
<dbReference type="InterPro" id="IPR001791">
    <property type="entry name" value="Laminin_G"/>
</dbReference>
<feature type="domain" description="Laminin G" evidence="21">
    <location>
        <begin position="4195"/>
        <end position="4376"/>
    </location>
</feature>
<dbReference type="InterPro" id="IPR013151">
    <property type="entry name" value="Immunoglobulin_dom"/>
</dbReference>
<feature type="disulfide bond" evidence="17">
    <location>
        <begin position="470"/>
        <end position="488"/>
    </location>
</feature>
<evidence type="ECO:0000256" key="13">
    <source>
        <dbReference type="ARBA" id="ARBA00023292"/>
    </source>
</evidence>
<feature type="disulfide bond" evidence="15">
    <location>
        <begin position="4179"/>
        <end position="4188"/>
    </location>
</feature>
<dbReference type="PANTHER" id="PTHR10075:SF100">
    <property type="entry name" value="FASCICLIN-2"/>
    <property type="match status" value="1"/>
</dbReference>
<feature type="disulfide bond" evidence="17">
    <location>
        <begin position="402"/>
        <end position="417"/>
    </location>
</feature>
<feature type="domain" description="Ig-like" evidence="24">
    <location>
        <begin position="2847"/>
        <end position="2930"/>
    </location>
</feature>
<dbReference type="GO" id="GO:0007156">
    <property type="term" value="P:homophilic cell adhesion via plasma membrane adhesion molecules"/>
    <property type="evidence" value="ECO:0007669"/>
    <property type="project" value="TreeGrafter"/>
</dbReference>
<feature type="domain" description="EGF-like" evidence="22">
    <location>
        <begin position="4152"/>
        <end position="4189"/>
    </location>
</feature>
<feature type="disulfide bond" evidence="15">
    <location>
        <begin position="3860"/>
        <end position="3869"/>
    </location>
</feature>
<dbReference type="PROSITE" id="PS50835">
    <property type="entry name" value="IG_LIKE"/>
    <property type="match status" value="15"/>
</dbReference>
<evidence type="ECO:0000259" key="23">
    <source>
        <dbReference type="PROSITE" id="PS50027"/>
    </source>
</evidence>
<feature type="disulfide bond" evidence="15">
    <location>
        <begin position="4140"/>
        <end position="4149"/>
    </location>
</feature>
<dbReference type="InterPro" id="IPR003599">
    <property type="entry name" value="Ig_sub"/>
</dbReference>
<feature type="disulfide bond" evidence="17">
    <location>
        <begin position="877"/>
        <end position="889"/>
    </location>
</feature>
<dbReference type="CDD" id="cd00112">
    <property type="entry name" value="LDLa"/>
    <property type="match status" value="18"/>
</dbReference>
<feature type="disulfide bond" evidence="18">
    <location>
        <begin position="1670"/>
        <end position="1679"/>
    </location>
</feature>
<dbReference type="FunFam" id="2.10.25.10:FF:000012">
    <property type="entry name" value="Delta-like protein"/>
    <property type="match status" value="1"/>
</dbReference>
<evidence type="ECO:0000256" key="6">
    <source>
        <dbReference type="ARBA" id="ARBA00022536"/>
    </source>
</evidence>
<feature type="domain" description="Laminin G" evidence="21">
    <location>
        <begin position="3914"/>
        <end position="4117"/>
    </location>
</feature>
<dbReference type="FunFam" id="4.10.400.10:FF:000062">
    <property type="entry name" value="Terribly reduced optic lobes, isoform AI"/>
    <property type="match status" value="1"/>
</dbReference>
<dbReference type="PROSITE" id="PS01186">
    <property type="entry name" value="EGF_2"/>
    <property type="match status" value="2"/>
</dbReference>
<dbReference type="SMART" id="SM00409">
    <property type="entry name" value="IG"/>
    <property type="match status" value="15"/>
</dbReference>
<feature type="domain" description="Laminin EGF-like" evidence="23">
    <location>
        <begin position="1651"/>
        <end position="1700"/>
    </location>
</feature>
<dbReference type="SUPFAM" id="SSF82671">
    <property type="entry name" value="SEA domain"/>
    <property type="match status" value="1"/>
</dbReference>
<feature type="disulfide bond" evidence="17">
    <location>
        <begin position="734"/>
        <end position="752"/>
    </location>
</feature>
<dbReference type="SMART" id="SM00408">
    <property type="entry name" value="IGc2"/>
    <property type="match status" value="15"/>
</dbReference>
<dbReference type="GO" id="GO:0005509">
    <property type="term" value="F:calcium ion binding"/>
    <property type="evidence" value="ECO:0007669"/>
    <property type="project" value="InterPro"/>
</dbReference>
<feature type="domain" description="Ig-like" evidence="24">
    <location>
        <begin position="3309"/>
        <end position="3391"/>
    </location>
</feature>
<feature type="disulfide bond" evidence="17">
    <location>
        <begin position="421"/>
        <end position="433"/>
    </location>
</feature>
<feature type="domain" description="Laminin IV type A" evidence="25">
    <location>
        <begin position="2242"/>
        <end position="2422"/>
    </location>
</feature>
<dbReference type="InterPro" id="IPR036055">
    <property type="entry name" value="LDL_receptor-like_sf"/>
</dbReference>
<dbReference type="SMART" id="SM00180">
    <property type="entry name" value="EGF_Lam"/>
    <property type="match status" value="9"/>
</dbReference>
<evidence type="ECO:0000256" key="1">
    <source>
        <dbReference type="ARBA" id="ARBA00004236"/>
    </source>
</evidence>
<dbReference type="Gene3D" id="2.60.120.200">
    <property type="match status" value="3"/>
</dbReference>
<keyword evidence="3" id="KW-1003">Cell membrane</keyword>
<dbReference type="Pfam" id="PF00053">
    <property type="entry name" value="EGF_laminin"/>
    <property type="match status" value="7"/>
</dbReference>
<feature type="domain" description="EGF-like" evidence="22">
    <location>
        <begin position="3832"/>
        <end position="3870"/>
    </location>
</feature>
<keyword evidence="12" id="KW-0325">Glycoprotein</keyword>
<evidence type="ECO:0000256" key="17">
    <source>
        <dbReference type="PROSITE-ProRule" id="PRU00124"/>
    </source>
</evidence>
<dbReference type="InterPro" id="IPR036364">
    <property type="entry name" value="SEA_dom_sf"/>
</dbReference>
<feature type="disulfide bond" evidence="17">
    <location>
        <begin position="606"/>
        <end position="621"/>
    </location>
</feature>
<feature type="domain" description="Ig-like" evidence="24">
    <location>
        <begin position="2571"/>
        <end position="2656"/>
    </location>
</feature>
<feature type="disulfide bond" evidence="17">
    <location>
        <begin position="808"/>
        <end position="826"/>
    </location>
</feature>
<evidence type="ECO:0000256" key="14">
    <source>
        <dbReference type="ARBA" id="ARBA00023319"/>
    </source>
</evidence>
<dbReference type="SMART" id="SM00282">
    <property type="entry name" value="LamG"/>
    <property type="match status" value="3"/>
</dbReference>
<feature type="disulfide bond" evidence="17">
    <location>
        <begin position="841"/>
        <end position="853"/>
    </location>
</feature>
<comment type="subcellular location">
    <subcellularLocation>
        <location evidence="1">Cell membrane</location>
    </subcellularLocation>
    <subcellularLocation>
        <location evidence="2">Secreted</location>
        <location evidence="2">Extracellular space</location>
        <location evidence="2">Extracellular matrix</location>
        <location evidence="2">Basement membrane</location>
    </subcellularLocation>
</comment>
<feature type="domain" description="Ig-like" evidence="24">
    <location>
        <begin position="3396"/>
        <end position="3480"/>
    </location>
</feature>
<dbReference type="InterPro" id="IPR023415">
    <property type="entry name" value="LDLR_class-A_CS"/>
</dbReference>
<evidence type="ECO:0008006" key="28">
    <source>
        <dbReference type="Google" id="ProtNLM"/>
    </source>
</evidence>
<dbReference type="Pfam" id="PF00057">
    <property type="entry name" value="Ldl_recept_a"/>
    <property type="match status" value="18"/>
</dbReference>
<feature type="disulfide bond" evidence="17">
    <location>
        <begin position="440"/>
        <end position="455"/>
    </location>
</feature>
<dbReference type="SMART" id="SM00179">
    <property type="entry name" value="EGF_CA"/>
    <property type="match status" value="4"/>
</dbReference>
<evidence type="ECO:0000256" key="5">
    <source>
        <dbReference type="ARBA" id="ARBA00022530"/>
    </source>
</evidence>
<dbReference type="InterPro" id="IPR000082">
    <property type="entry name" value="SEA_dom"/>
</dbReference>
<feature type="disulfide bond" evidence="17">
    <location>
        <begin position="746"/>
        <end position="761"/>
    </location>
</feature>
<dbReference type="GO" id="GO:0098632">
    <property type="term" value="F:cell-cell adhesion mediator activity"/>
    <property type="evidence" value="ECO:0007669"/>
    <property type="project" value="TreeGrafter"/>
</dbReference>
<dbReference type="Gene3D" id="4.10.400.10">
    <property type="entry name" value="Low-density Lipoprotein Receptor"/>
    <property type="match status" value="18"/>
</dbReference>
<feature type="disulfide bond" evidence="17">
    <location>
        <begin position="848"/>
        <end position="866"/>
    </location>
</feature>
<feature type="domain" description="Laminin IV type A" evidence="25">
    <location>
        <begin position="1427"/>
        <end position="1617"/>
    </location>
</feature>
<dbReference type="PROSITE" id="PS01248">
    <property type="entry name" value="EGF_LAM_1"/>
    <property type="match status" value="5"/>
</dbReference>
<dbReference type="InterPro" id="IPR013106">
    <property type="entry name" value="Ig_V-set"/>
</dbReference>
<dbReference type="EMBL" id="JAZGQO010000010">
    <property type="protein sequence ID" value="KAK6175563.1"/>
    <property type="molecule type" value="Genomic_DNA"/>
</dbReference>
<dbReference type="GO" id="GO:0007411">
    <property type="term" value="P:axon guidance"/>
    <property type="evidence" value="ECO:0007669"/>
    <property type="project" value="TreeGrafter"/>
</dbReference>
<feature type="disulfide bond" evidence="17">
    <location>
        <begin position="926"/>
        <end position="944"/>
    </location>
</feature>
<name>A0AAN8JH36_PATCE</name>
<dbReference type="InterPro" id="IPR000034">
    <property type="entry name" value="Laminin_IV"/>
</dbReference>
<keyword evidence="11 15" id="KW-1015">Disulfide bond</keyword>
<dbReference type="InterPro" id="IPR000742">
    <property type="entry name" value="EGF"/>
</dbReference>
<dbReference type="SMART" id="SM00406">
    <property type="entry name" value="IGv"/>
    <property type="match status" value="7"/>
</dbReference>
<feature type="disulfide bond" evidence="17">
    <location>
        <begin position="938"/>
        <end position="953"/>
    </location>
</feature>
<feature type="disulfide bond" evidence="17">
    <location>
        <begin position="482"/>
        <end position="497"/>
    </location>
</feature>
<feature type="disulfide bond" evidence="17">
    <location>
        <begin position="1014"/>
        <end position="1029"/>
    </location>
</feature>
<feature type="domain" description="EGF-like" evidence="22">
    <location>
        <begin position="4113"/>
        <end position="4150"/>
    </location>
</feature>
<dbReference type="InterPro" id="IPR036179">
    <property type="entry name" value="Ig-like_dom_sf"/>
</dbReference>
<evidence type="ECO:0000313" key="26">
    <source>
        <dbReference type="EMBL" id="KAK6175563.1"/>
    </source>
</evidence>
<feature type="disulfide bond" evidence="17">
    <location>
        <begin position="801"/>
        <end position="813"/>
    </location>
</feature>
<feature type="disulfide bond" evidence="17">
    <location>
        <begin position="503"/>
        <end position="515"/>
    </location>
</feature>
<dbReference type="GO" id="GO:0030424">
    <property type="term" value="C:axon"/>
    <property type="evidence" value="ECO:0007669"/>
    <property type="project" value="TreeGrafter"/>
</dbReference>
<evidence type="ECO:0000313" key="27">
    <source>
        <dbReference type="Proteomes" id="UP001347796"/>
    </source>
</evidence>
<feature type="disulfide bond" evidence="17">
    <location>
        <begin position="765"/>
        <end position="777"/>
    </location>
</feature>
<feature type="disulfide bond" evidence="17">
    <location>
        <begin position="1273"/>
        <end position="1288"/>
    </location>
</feature>
<feature type="disulfide bond" evidence="17">
    <location>
        <begin position="965"/>
        <end position="983"/>
    </location>
</feature>
<comment type="caution">
    <text evidence="26">The sequence shown here is derived from an EMBL/GenBank/DDBJ whole genome shotgun (WGS) entry which is preliminary data.</text>
</comment>
<feature type="disulfide bond" evidence="17">
    <location>
        <begin position="772"/>
        <end position="790"/>
    </location>
</feature>
<dbReference type="CDD" id="cd00054">
    <property type="entry name" value="EGF_CA"/>
    <property type="match status" value="3"/>
</dbReference>
<feature type="disulfide bond" evidence="15">
    <location>
        <begin position="3899"/>
        <end position="3908"/>
    </location>
</feature>
<feature type="disulfide bond" evidence="17">
    <location>
        <begin position="1171"/>
        <end position="1183"/>
    </location>
</feature>
<feature type="domain" description="Ig-like" evidence="24">
    <location>
        <begin position="622"/>
        <end position="718"/>
    </location>
</feature>
<dbReference type="Pfam" id="PF13927">
    <property type="entry name" value="Ig_3"/>
    <property type="match status" value="6"/>
</dbReference>
<evidence type="ECO:0000256" key="8">
    <source>
        <dbReference type="ARBA" id="ARBA00022737"/>
    </source>
</evidence>
<feature type="disulfide bond" evidence="17">
    <location>
        <begin position="510"/>
        <end position="528"/>
    </location>
</feature>
<dbReference type="PROSITE" id="PS50027">
    <property type="entry name" value="EGF_LAM_2"/>
    <property type="match status" value="4"/>
</dbReference>
<feature type="disulfide bond" evidence="17">
    <location>
        <begin position="1217"/>
        <end position="1235"/>
    </location>
</feature>
<organism evidence="26 27">
    <name type="scientific">Patella caerulea</name>
    <name type="common">Rayed Mediterranean limpet</name>
    <dbReference type="NCBI Taxonomy" id="87958"/>
    <lineage>
        <taxon>Eukaryota</taxon>
        <taxon>Metazoa</taxon>
        <taxon>Spiralia</taxon>
        <taxon>Lophotrochozoa</taxon>
        <taxon>Mollusca</taxon>
        <taxon>Gastropoda</taxon>
        <taxon>Patellogastropoda</taxon>
        <taxon>Patelloidea</taxon>
        <taxon>Patellidae</taxon>
        <taxon>Patella</taxon>
    </lineage>
</organism>
<feature type="domain" description="EGF-like" evidence="22">
    <location>
        <begin position="1752"/>
        <end position="1794"/>
    </location>
</feature>
<dbReference type="PROSITE" id="PS50025">
    <property type="entry name" value="LAM_G_DOMAIN"/>
    <property type="match status" value="3"/>
</dbReference>
<dbReference type="Gene3D" id="3.30.70.960">
    <property type="entry name" value="SEA domain"/>
    <property type="match status" value="1"/>
</dbReference>
<dbReference type="InterPro" id="IPR056863">
    <property type="entry name" value="LMN_ATRN_NET-like_EGF"/>
</dbReference>
<feature type="disulfide bond" evidence="17">
    <location>
        <begin position="1229"/>
        <end position="1244"/>
    </location>
</feature>
<feature type="disulfide bond" evidence="17">
    <location>
        <begin position="390"/>
        <end position="408"/>
    </location>
</feature>
<dbReference type="PANTHER" id="PTHR10075">
    <property type="entry name" value="BASIGIN RELATED"/>
    <property type="match status" value="1"/>
</dbReference>
<feature type="domain" description="Laminin IV type A" evidence="25">
    <location>
        <begin position="1839"/>
        <end position="2018"/>
    </location>
</feature>
<dbReference type="Pfam" id="PF01390">
    <property type="entry name" value="SEA"/>
    <property type="match status" value="1"/>
</dbReference>
<dbReference type="InterPro" id="IPR001881">
    <property type="entry name" value="EGF-like_Ca-bd_dom"/>
</dbReference>
<evidence type="ECO:0000259" key="21">
    <source>
        <dbReference type="PROSITE" id="PS50025"/>
    </source>
</evidence>
<dbReference type="InterPro" id="IPR013098">
    <property type="entry name" value="Ig_I-set"/>
</dbReference>
<feature type="disulfide bond" evidence="17">
    <location>
        <begin position="522"/>
        <end position="537"/>
    </location>
</feature>
<feature type="domain" description="Ig-like" evidence="24">
    <location>
        <begin position="1291"/>
        <end position="1369"/>
    </location>
</feature>
<evidence type="ECO:0000256" key="16">
    <source>
        <dbReference type="PROSITE-ProRule" id="PRU00122"/>
    </source>
</evidence>
<feature type="disulfide bond" evidence="17">
    <location>
        <begin position="977"/>
        <end position="992"/>
    </location>
</feature>
<feature type="domain" description="Ig-like" evidence="24">
    <location>
        <begin position="1072"/>
        <end position="1155"/>
    </location>
</feature>
<feature type="disulfide bond" evidence="17">
    <location>
        <begin position="784"/>
        <end position="799"/>
    </location>
</feature>